<reference evidence="9 10" key="1">
    <citation type="submission" date="2021-05" db="EMBL/GenBank/DDBJ databases">
        <title>Genome Assembly of Synthetic Allotetraploid Brassica napus Reveals Homoeologous Exchanges between Subgenomes.</title>
        <authorList>
            <person name="Davis J.T."/>
        </authorList>
    </citation>
    <scope>NUCLEOTIDE SEQUENCE [LARGE SCALE GENOMIC DNA]</scope>
    <source>
        <strain evidence="10">cv. Da-Ae</strain>
        <tissue evidence="9">Seedling</tissue>
    </source>
</reference>
<dbReference type="Pfam" id="PF08646">
    <property type="entry name" value="Rep_fac-A_C"/>
    <property type="match status" value="1"/>
</dbReference>
<evidence type="ECO:0000313" key="10">
    <source>
        <dbReference type="Proteomes" id="UP000824890"/>
    </source>
</evidence>
<evidence type="ECO:0000256" key="1">
    <source>
        <dbReference type="ARBA" id="ARBA00005690"/>
    </source>
</evidence>
<keyword evidence="5" id="KW-0238">DNA-binding</keyword>
<protein>
    <submittedName>
        <fullName evidence="9">Uncharacterized protein</fullName>
    </submittedName>
</protein>
<evidence type="ECO:0000256" key="5">
    <source>
        <dbReference type="ARBA" id="ARBA00023125"/>
    </source>
</evidence>
<dbReference type="PANTHER" id="PTHR47165">
    <property type="entry name" value="OS03G0429900 PROTEIN"/>
    <property type="match status" value="1"/>
</dbReference>
<dbReference type="Gene3D" id="2.40.50.140">
    <property type="entry name" value="Nucleic acid-binding proteins"/>
    <property type="match status" value="3"/>
</dbReference>
<dbReference type="CDD" id="cd04480">
    <property type="entry name" value="RPA1_DBD_A_like"/>
    <property type="match status" value="1"/>
</dbReference>
<evidence type="ECO:0000259" key="6">
    <source>
        <dbReference type="Pfam" id="PF02721"/>
    </source>
</evidence>
<dbReference type="InterPro" id="IPR031657">
    <property type="entry name" value="REPA_OB_2"/>
</dbReference>
<dbReference type="InterPro" id="IPR012340">
    <property type="entry name" value="NA-bd_OB-fold"/>
</dbReference>
<feature type="domain" description="Replication factor A C-terminal" evidence="7">
    <location>
        <begin position="396"/>
        <end position="519"/>
    </location>
</feature>
<comment type="similarity">
    <text evidence="1">Belongs to the replication factor A protein 1 family.</text>
</comment>
<feature type="domain" description="Replication protein A 70 kDa DNA-binding subunit B/D first OB fold" evidence="6">
    <location>
        <begin position="136"/>
        <end position="236"/>
    </location>
</feature>
<dbReference type="EMBL" id="JAGKQM010000015">
    <property type="protein sequence ID" value="KAH0879227.1"/>
    <property type="molecule type" value="Genomic_DNA"/>
</dbReference>
<dbReference type="CDD" id="cd04476">
    <property type="entry name" value="RPA1_DBD_C"/>
    <property type="match status" value="1"/>
</dbReference>
<accession>A0ABQ7ZG55</accession>
<evidence type="ECO:0000313" key="9">
    <source>
        <dbReference type="EMBL" id="KAH0879227.1"/>
    </source>
</evidence>
<comment type="caution">
    <text evidence="9">The sequence shown here is derived from an EMBL/GenBank/DDBJ whole genome shotgun (WGS) entry which is preliminary data.</text>
</comment>
<organism evidence="9 10">
    <name type="scientific">Brassica napus</name>
    <name type="common">Rape</name>
    <dbReference type="NCBI Taxonomy" id="3708"/>
    <lineage>
        <taxon>Eukaryota</taxon>
        <taxon>Viridiplantae</taxon>
        <taxon>Streptophyta</taxon>
        <taxon>Embryophyta</taxon>
        <taxon>Tracheophyta</taxon>
        <taxon>Spermatophyta</taxon>
        <taxon>Magnoliopsida</taxon>
        <taxon>eudicotyledons</taxon>
        <taxon>Gunneridae</taxon>
        <taxon>Pentapetalae</taxon>
        <taxon>rosids</taxon>
        <taxon>malvids</taxon>
        <taxon>Brassicales</taxon>
        <taxon>Brassicaceae</taxon>
        <taxon>Brassiceae</taxon>
        <taxon>Brassica</taxon>
    </lineage>
</organism>
<keyword evidence="2" id="KW-0479">Metal-binding</keyword>
<keyword evidence="3" id="KW-0863">Zinc-finger</keyword>
<dbReference type="InterPro" id="IPR003871">
    <property type="entry name" value="RFA1B/D_OB_1st"/>
</dbReference>
<name>A0ABQ7ZG55_BRANA</name>
<dbReference type="InterPro" id="IPR047192">
    <property type="entry name" value="Euk_RPA1_DBD_C"/>
</dbReference>
<feature type="domain" description="Replication protein A OB" evidence="8">
    <location>
        <begin position="260"/>
        <end position="342"/>
    </location>
</feature>
<dbReference type="Pfam" id="PF02721">
    <property type="entry name" value="DUF223"/>
    <property type="match status" value="1"/>
</dbReference>
<evidence type="ECO:0000259" key="8">
    <source>
        <dbReference type="Pfam" id="PF16900"/>
    </source>
</evidence>
<evidence type="ECO:0000256" key="2">
    <source>
        <dbReference type="ARBA" id="ARBA00022723"/>
    </source>
</evidence>
<sequence length="586" mass="67089">MRMVTCTQVIKNEQLNLTVLTRGYGSRIRVKGDASPVDHRSRLMIMVWINDGLGEINAMNVTARNESVMAGASPPLLFPKAWILHIEQEGKEKPIWRREEMIGEVEKKRKWLMRLPRRKKVQNMYHLRKKPATLVFIDDIKPWNNSYKLKVQVMKLWKLWRSKKIVSIEMVLEDATGTRIHASIDEDLIQIYEGKVSEGVAFFISNFTLVNYATEYRTNPFPYKLPFYRTTNITPCDDFPSCLPNKYLKNFSEIHYGILKNDVLIDVVGQIVQVCALTEIYAKGKQTNKLNVILRDENASNLTCTLWGDYGKQVIHYVEENNNSIVVCVVRFTCVTEYKGVHCISNVFNATQLIFDPPGPHFDDFRSKLPKNDIVLSRDDGLSGSTVSWYIGKYVITATVNSVETNPRWYYIVCVVCEKTVHPIEENPGDEEGPVTFDCLQCNRNVTEVLVKFKLVLLVTDDSTEEAKFLIFDNIAYPFLNKTADEFAEEVAEDDDSVLPRTLNDLIGKTLLFKITSKNLKSRKSTFIVDIVTDDEVIIEQFLTQNLSKDATISYADDASQCSIMKNGNNKRLGVMDDGVVNKRRH</sequence>
<dbReference type="CDD" id="cd04481">
    <property type="entry name" value="RPA1_DBD_B_like"/>
    <property type="match status" value="1"/>
</dbReference>
<evidence type="ECO:0000256" key="3">
    <source>
        <dbReference type="ARBA" id="ARBA00022771"/>
    </source>
</evidence>
<dbReference type="SUPFAM" id="SSF50249">
    <property type="entry name" value="Nucleic acid-binding proteins"/>
    <property type="match status" value="3"/>
</dbReference>
<dbReference type="Pfam" id="PF16900">
    <property type="entry name" value="REPA_OB_2"/>
    <property type="match status" value="1"/>
</dbReference>
<keyword evidence="4" id="KW-0862">Zinc</keyword>
<dbReference type="Proteomes" id="UP000824890">
    <property type="component" value="Unassembled WGS sequence"/>
</dbReference>
<dbReference type="InterPro" id="IPR013955">
    <property type="entry name" value="Rep_factor-A_C"/>
</dbReference>
<evidence type="ECO:0000256" key="4">
    <source>
        <dbReference type="ARBA" id="ARBA00022833"/>
    </source>
</evidence>
<evidence type="ECO:0000259" key="7">
    <source>
        <dbReference type="Pfam" id="PF08646"/>
    </source>
</evidence>
<gene>
    <name evidence="9" type="ORF">HID58_066621</name>
</gene>
<keyword evidence="10" id="KW-1185">Reference proteome</keyword>
<dbReference type="PANTHER" id="PTHR47165:SF4">
    <property type="entry name" value="OS03G0429900 PROTEIN"/>
    <property type="match status" value="1"/>
</dbReference>
<proteinExistence type="inferred from homology"/>